<gene>
    <name evidence="2" type="ORF">RSA11_07300</name>
</gene>
<evidence type="ECO:0000313" key="3">
    <source>
        <dbReference type="Proteomes" id="UP000072605"/>
    </source>
</evidence>
<accession>A0AAW3MBX5</accession>
<feature type="transmembrane region" description="Helical" evidence="1">
    <location>
        <begin position="240"/>
        <end position="260"/>
    </location>
</feature>
<feature type="transmembrane region" description="Helical" evidence="1">
    <location>
        <begin position="86"/>
        <end position="103"/>
    </location>
</feature>
<feature type="transmembrane region" description="Helical" evidence="1">
    <location>
        <begin position="507"/>
        <end position="528"/>
    </location>
</feature>
<feature type="transmembrane region" description="Helical" evidence="1">
    <location>
        <begin position="390"/>
        <end position="420"/>
    </location>
</feature>
<protein>
    <submittedName>
        <fullName evidence="2">Tetronasin resistance transmembrane protein</fullName>
    </submittedName>
</protein>
<evidence type="ECO:0000256" key="1">
    <source>
        <dbReference type="SAM" id="Phobius"/>
    </source>
</evidence>
<dbReference type="AlphaFoldDB" id="A0AAW3MBX5"/>
<feature type="transmembrane region" description="Helical" evidence="1">
    <location>
        <begin position="23"/>
        <end position="41"/>
    </location>
</feature>
<comment type="caution">
    <text evidence="2">The sequence shown here is derived from an EMBL/GenBank/DDBJ whole genome shotgun (WGS) entry which is preliminary data.</text>
</comment>
<feature type="transmembrane region" description="Helical" evidence="1">
    <location>
        <begin position="299"/>
        <end position="317"/>
    </location>
</feature>
<feature type="transmembrane region" description="Helical" evidence="1">
    <location>
        <begin position="130"/>
        <end position="154"/>
    </location>
</feature>
<organism evidence="2 3">
    <name type="scientific">Exiguobacterium indicum</name>
    <dbReference type="NCBI Taxonomy" id="296995"/>
    <lineage>
        <taxon>Bacteria</taxon>
        <taxon>Bacillati</taxon>
        <taxon>Bacillota</taxon>
        <taxon>Bacilli</taxon>
        <taxon>Bacillales</taxon>
        <taxon>Bacillales Family XII. Incertae Sedis</taxon>
        <taxon>Exiguobacterium</taxon>
    </lineage>
</organism>
<dbReference type="EMBL" id="LDQV01000018">
    <property type="protein sequence ID" value="KTR27082.1"/>
    <property type="molecule type" value="Genomic_DNA"/>
</dbReference>
<dbReference type="Proteomes" id="UP000072605">
    <property type="component" value="Unassembled WGS sequence"/>
</dbReference>
<feature type="transmembrane region" description="Helical" evidence="1">
    <location>
        <begin position="349"/>
        <end position="369"/>
    </location>
</feature>
<dbReference type="RefSeq" id="WP_058713510.1">
    <property type="nucleotide sequence ID" value="NZ_LDQV01000018.1"/>
</dbReference>
<evidence type="ECO:0000313" key="2">
    <source>
        <dbReference type="EMBL" id="KTR27082.1"/>
    </source>
</evidence>
<feature type="transmembrane region" description="Helical" evidence="1">
    <location>
        <begin position="166"/>
        <end position="189"/>
    </location>
</feature>
<sequence>MRFQFTCWQILLSQYLRRDSKKIIIWTLGVTLFTVGFIPSFEEMAKGDSLRGLYETLKNPAMISMIGTTPVSIADYTLGAMFSHQMLIFCALLSMVLSSLHVIQHTRKEEDLGLTELMRSFQIGRQANSLAILIEVILINLSISILISGALIAFQVETFSNAGAALFGLSVGVAGILGAMFALLIAQIMPSSSSATAGVMGWIGILYLGRAGTDVSNDQLSVLNPLGWTYLTYPFTENNWLFLVMAIGVSFILMTVALVLENHRDMGAGYLPEKEGRATANPSLLSIRGLLIRISRGSIIAWMVAFLVMALAYGSIYGDMQTFIDSNTAIQQMFTVSGVTVEESFTGTIMMIMMVLVAILPITLMNRLYTEEDRRRLSPLFATKVSRQQLYWNTIGLAVASSLISMFIVISSLGFTAISVMGPDATMTFTDFFIAGINYLPSVLLFLGLAALFIGWRPTWSKLTYVYVTYSFFIGYFGGIIDLPKWVEYTAIQGLIPQVPTEDFDGILFGVLLVVACLLVVIGQVGYARRDFQEGS</sequence>
<feature type="transmembrane region" description="Helical" evidence="1">
    <location>
        <begin position="432"/>
        <end position="453"/>
    </location>
</feature>
<keyword evidence="1" id="KW-0472">Membrane</keyword>
<keyword evidence="1" id="KW-1133">Transmembrane helix</keyword>
<name>A0AAW3MBX5_9BACL</name>
<keyword evidence="1 2" id="KW-0812">Transmembrane</keyword>
<feature type="transmembrane region" description="Helical" evidence="1">
    <location>
        <begin position="465"/>
        <end position="487"/>
    </location>
</feature>
<proteinExistence type="predicted"/>
<reference evidence="2 3" key="1">
    <citation type="journal article" date="2016" name="Front. Microbiol.">
        <title>Genomic Resource of Rice Seed Associated Bacteria.</title>
        <authorList>
            <person name="Midha S."/>
            <person name="Bansal K."/>
            <person name="Sharma S."/>
            <person name="Kumar N."/>
            <person name="Patil P.P."/>
            <person name="Chaudhry V."/>
            <person name="Patil P.B."/>
        </authorList>
    </citation>
    <scope>NUCLEOTIDE SEQUENCE [LARGE SCALE GENOMIC DNA]</scope>
    <source>
        <strain evidence="2 3">RSA11</strain>
    </source>
</reference>